<dbReference type="InterPro" id="IPR024079">
    <property type="entry name" value="MetalloPept_cat_dom_sf"/>
</dbReference>
<keyword evidence="7" id="KW-0482">Metalloprotease</keyword>
<protein>
    <submittedName>
        <fullName evidence="12">Gelatinase A</fullName>
    </submittedName>
</protein>
<sequence>MRLRALRSFVFILTLSSLFFDVSVSISFPPALGQQIARQFPLWFRFIKSSKLFSWFWNKLKSFLITFKDLKLGDTFQGLSNVKQYLDLLGYLNSTSHSNFTDNFTLDLQSAIITFQKNFNLNVTGKLDRNTTKVISEPRCGVPDIVNGTTTMNSGVSNTTAFNPWWKEGKRELTYAFDPENNVSDGVRFLFRDAFERWSNVTALKFTETALLNGSDVKIAFVVFDGRGGAVGVADTDYSEHVGSVYLDSEEEWVVRGENEDGDVDLESVVMHMVGHVLGLGHSSVEEAVMYPIVLEEKIDFALDDLRRIHQIYGVNSK</sequence>
<dbReference type="SMART" id="SM00235">
    <property type="entry name" value="ZnMc"/>
    <property type="match status" value="1"/>
</dbReference>
<reference evidence="12 13" key="1">
    <citation type="submission" date="2019-04" db="EMBL/GenBank/DDBJ databases">
        <title>An improved genome assembly and genetic linkage map for asparagus bean, Vigna unguiculata ssp. sesquipedialis.</title>
        <authorList>
            <person name="Xia Q."/>
            <person name="Zhang R."/>
            <person name="Dong Y."/>
        </authorList>
    </citation>
    <scope>NUCLEOTIDE SEQUENCE [LARGE SCALE GENOMIC DNA]</scope>
    <source>
        <tissue evidence="12">Leaf</tissue>
    </source>
</reference>
<evidence type="ECO:0000313" key="12">
    <source>
        <dbReference type="EMBL" id="QCD90558.1"/>
    </source>
</evidence>
<dbReference type="InterPro" id="IPR021190">
    <property type="entry name" value="Pept_M10A"/>
</dbReference>
<dbReference type="GO" id="GO:0008270">
    <property type="term" value="F:zinc ion binding"/>
    <property type="evidence" value="ECO:0007669"/>
    <property type="project" value="InterPro"/>
</dbReference>
<feature type="binding site" evidence="9">
    <location>
        <position position="226"/>
    </location>
    <ligand>
        <name>Ca(2+)</name>
        <dbReference type="ChEBI" id="CHEBI:29108"/>
        <label>3</label>
    </ligand>
</feature>
<feature type="signal peptide" evidence="10">
    <location>
        <begin position="1"/>
        <end position="25"/>
    </location>
</feature>
<dbReference type="GO" id="GO:0030574">
    <property type="term" value="P:collagen catabolic process"/>
    <property type="evidence" value="ECO:0007669"/>
    <property type="project" value="TreeGrafter"/>
</dbReference>
<feature type="binding site" evidence="9">
    <location>
        <position position="290"/>
    </location>
    <ligand>
        <name>Zn(2+)</name>
        <dbReference type="ChEBI" id="CHEBI:29105"/>
        <label>2</label>
        <note>catalytic</note>
    </ligand>
</feature>
<dbReference type="GO" id="GO:0030198">
    <property type="term" value="P:extracellular matrix organization"/>
    <property type="evidence" value="ECO:0007669"/>
    <property type="project" value="TreeGrafter"/>
</dbReference>
<dbReference type="GO" id="GO:0031012">
    <property type="term" value="C:extracellular matrix"/>
    <property type="evidence" value="ECO:0007669"/>
    <property type="project" value="InterPro"/>
</dbReference>
<feature type="binding site" evidence="9">
    <location>
        <position position="251"/>
    </location>
    <ligand>
        <name>Ca(2+)</name>
        <dbReference type="ChEBI" id="CHEBI:29108"/>
        <label>1</label>
    </ligand>
</feature>
<feature type="domain" description="Peptidase metallopeptidase" evidence="11">
    <location>
        <begin position="162"/>
        <end position="315"/>
    </location>
</feature>
<name>A0A4D6LQ89_VIGUN</name>
<keyword evidence="9" id="KW-0106">Calcium</keyword>
<evidence type="ECO:0000256" key="3">
    <source>
        <dbReference type="ARBA" id="ARBA00022723"/>
    </source>
</evidence>
<dbReference type="PANTHER" id="PTHR10201">
    <property type="entry name" value="MATRIX METALLOPROTEINASE"/>
    <property type="match status" value="1"/>
</dbReference>
<dbReference type="GO" id="GO:0006508">
    <property type="term" value="P:proteolysis"/>
    <property type="evidence" value="ECO:0007669"/>
    <property type="project" value="UniProtKB-KW"/>
</dbReference>
<dbReference type="InterPro" id="IPR002477">
    <property type="entry name" value="Peptidoglycan-bd-like"/>
</dbReference>
<evidence type="ECO:0000256" key="8">
    <source>
        <dbReference type="ARBA" id="ARBA00023145"/>
    </source>
</evidence>
<feature type="binding site" evidence="9">
    <location>
        <position position="276"/>
    </location>
    <ligand>
        <name>Zn(2+)</name>
        <dbReference type="ChEBI" id="CHEBI:29105"/>
        <label>2</label>
        <note>catalytic</note>
    </ligand>
</feature>
<keyword evidence="8" id="KW-0865">Zymogen</keyword>
<dbReference type="Proteomes" id="UP000501690">
    <property type="component" value="Linkage Group LG4"/>
</dbReference>
<keyword evidence="6 9" id="KW-0862">Zinc</keyword>
<keyword evidence="2" id="KW-0645">Protease</keyword>
<dbReference type="GO" id="GO:0004222">
    <property type="term" value="F:metalloendopeptidase activity"/>
    <property type="evidence" value="ECO:0007669"/>
    <property type="project" value="InterPro"/>
</dbReference>
<keyword evidence="5" id="KW-0378">Hydrolase</keyword>
<proteinExistence type="inferred from homology"/>
<evidence type="ECO:0000256" key="2">
    <source>
        <dbReference type="ARBA" id="ARBA00022670"/>
    </source>
</evidence>
<feature type="binding site" evidence="9">
    <location>
        <position position="225"/>
    </location>
    <ligand>
        <name>Ca(2+)</name>
        <dbReference type="ChEBI" id="CHEBI:29108"/>
        <label>3</label>
    </ligand>
</feature>
<comment type="cofactor">
    <cofactor evidence="9">
        <name>Ca(2+)</name>
        <dbReference type="ChEBI" id="CHEBI:29108"/>
    </cofactor>
    <text evidence="9">Can bind about 5 Ca(2+) ions per subunit.</text>
</comment>
<organism evidence="12 13">
    <name type="scientific">Vigna unguiculata</name>
    <name type="common">Cowpea</name>
    <dbReference type="NCBI Taxonomy" id="3917"/>
    <lineage>
        <taxon>Eukaryota</taxon>
        <taxon>Viridiplantae</taxon>
        <taxon>Streptophyta</taxon>
        <taxon>Embryophyta</taxon>
        <taxon>Tracheophyta</taxon>
        <taxon>Spermatophyta</taxon>
        <taxon>Magnoliopsida</taxon>
        <taxon>eudicotyledons</taxon>
        <taxon>Gunneridae</taxon>
        <taxon>Pentapetalae</taxon>
        <taxon>rosids</taxon>
        <taxon>fabids</taxon>
        <taxon>Fabales</taxon>
        <taxon>Fabaceae</taxon>
        <taxon>Papilionoideae</taxon>
        <taxon>50 kb inversion clade</taxon>
        <taxon>NPAAA clade</taxon>
        <taxon>indigoferoid/millettioid clade</taxon>
        <taxon>Phaseoleae</taxon>
        <taxon>Vigna</taxon>
    </lineage>
</organism>
<feature type="binding site" evidence="9">
    <location>
        <position position="251"/>
    </location>
    <ligand>
        <name>Ca(2+)</name>
        <dbReference type="ChEBI" id="CHEBI:29108"/>
        <label>3</label>
    </ligand>
</feature>
<dbReference type="Gramene" id="Vigun02g070800.1.v1.2">
    <property type="protein sequence ID" value="Vigun02g070800.1.v1.2.CDS.1"/>
    <property type="gene ID" value="Vigun02g070800.v1.2"/>
</dbReference>
<comment type="cofactor">
    <cofactor evidence="9">
        <name>Zn(2+)</name>
        <dbReference type="ChEBI" id="CHEBI:29105"/>
    </cofactor>
    <text evidence="9">Binds 2 Zn(2+) ions per subunit.</text>
</comment>
<dbReference type="EMBL" id="CP039348">
    <property type="protein sequence ID" value="QCD90558.1"/>
    <property type="molecule type" value="Genomic_DNA"/>
</dbReference>
<dbReference type="SUPFAM" id="SSF47090">
    <property type="entry name" value="PGBD-like"/>
    <property type="match status" value="1"/>
</dbReference>
<dbReference type="Pfam" id="PF01471">
    <property type="entry name" value="PG_binding_1"/>
    <property type="match status" value="1"/>
</dbReference>
<evidence type="ECO:0000256" key="10">
    <source>
        <dbReference type="SAM" id="SignalP"/>
    </source>
</evidence>
<keyword evidence="3 9" id="KW-0479">Metal-binding</keyword>
<keyword evidence="13" id="KW-1185">Reference proteome</keyword>
<dbReference type="AlphaFoldDB" id="A0A4D6LQ89"/>
<feature type="binding site" evidence="9">
    <location>
        <position position="248"/>
    </location>
    <ligand>
        <name>Ca(2+)</name>
        <dbReference type="ChEBI" id="CHEBI:29108"/>
        <label>3</label>
    </ligand>
</feature>
<evidence type="ECO:0000256" key="1">
    <source>
        <dbReference type="ARBA" id="ARBA00009614"/>
    </source>
</evidence>
<feature type="chain" id="PRO_5020040288" evidence="10">
    <location>
        <begin position="26"/>
        <end position="318"/>
    </location>
</feature>
<dbReference type="InterPro" id="IPR036365">
    <property type="entry name" value="PGBD-like_sf"/>
</dbReference>
<dbReference type="InterPro" id="IPR001818">
    <property type="entry name" value="Pept_M10_metallopeptidase"/>
</dbReference>
<evidence type="ECO:0000256" key="6">
    <source>
        <dbReference type="ARBA" id="ARBA00022833"/>
    </source>
</evidence>
<dbReference type="PRINTS" id="PR00138">
    <property type="entry name" value="MATRIXIN"/>
</dbReference>
<evidence type="ECO:0000256" key="4">
    <source>
        <dbReference type="ARBA" id="ARBA00022729"/>
    </source>
</evidence>
<gene>
    <name evidence="12" type="ORF">DEO72_LG4g1515</name>
</gene>
<dbReference type="PROSITE" id="PS00546">
    <property type="entry name" value="CYSTEINE_SWITCH"/>
    <property type="match status" value="1"/>
</dbReference>
<comment type="similarity">
    <text evidence="1">Belongs to the peptidase M10A family. Matrix metalloproteinases (MMPs) subfamily.</text>
</comment>
<dbReference type="InterPro" id="IPR006026">
    <property type="entry name" value="Peptidase_Metallo"/>
</dbReference>
<dbReference type="Pfam" id="PF00413">
    <property type="entry name" value="Peptidase_M10"/>
    <property type="match status" value="1"/>
</dbReference>
<evidence type="ECO:0000256" key="9">
    <source>
        <dbReference type="PIRSR" id="PIRSR621190-2"/>
    </source>
</evidence>
<feature type="binding site" evidence="9">
    <location>
        <position position="282"/>
    </location>
    <ligand>
        <name>Zn(2+)</name>
        <dbReference type="ChEBI" id="CHEBI:29105"/>
        <label>2</label>
        <note>catalytic</note>
    </ligand>
</feature>
<dbReference type="OrthoDB" id="1423496at2759"/>
<keyword evidence="4 10" id="KW-0732">Signal</keyword>
<evidence type="ECO:0000313" key="13">
    <source>
        <dbReference type="Proteomes" id="UP000501690"/>
    </source>
</evidence>
<feature type="binding site" description="in inhibited form" evidence="9">
    <location>
        <position position="140"/>
    </location>
    <ligand>
        <name>Zn(2+)</name>
        <dbReference type="ChEBI" id="CHEBI:29105"/>
        <label>2</label>
        <note>catalytic</note>
    </ligand>
</feature>
<dbReference type="SUPFAM" id="SSF55486">
    <property type="entry name" value="Metalloproteases ('zincins'), catalytic domain"/>
    <property type="match status" value="1"/>
</dbReference>
<accession>A0A4D6LQ89</accession>
<dbReference type="PANTHER" id="PTHR10201:SF258">
    <property type="entry name" value="MATRIX METALLOPROTEINASE"/>
    <property type="match status" value="1"/>
</dbReference>
<evidence type="ECO:0000256" key="7">
    <source>
        <dbReference type="ARBA" id="ARBA00023049"/>
    </source>
</evidence>
<dbReference type="InterPro" id="IPR021158">
    <property type="entry name" value="Pept_M10A_Zn_BS"/>
</dbReference>
<feature type="binding site" evidence="9">
    <location>
        <position position="272"/>
    </location>
    <ligand>
        <name>Zn(2+)</name>
        <dbReference type="ChEBI" id="CHEBI:29105"/>
        <label>2</label>
        <note>catalytic</note>
    </ligand>
</feature>
<feature type="binding site" evidence="9">
    <location>
        <position position="216"/>
    </location>
    <ligand>
        <name>Ca(2+)</name>
        <dbReference type="ChEBI" id="CHEBI:29108"/>
        <label>2</label>
    </ligand>
</feature>
<dbReference type="Gene3D" id="3.40.390.10">
    <property type="entry name" value="Collagenase (Catalytic Domain)"/>
    <property type="match status" value="1"/>
</dbReference>
<evidence type="ECO:0000259" key="11">
    <source>
        <dbReference type="SMART" id="SM00235"/>
    </source>
</evidence>
<evidence type="ECO:0000256" key="5">
    <source>
        <dbReference type="ARBA" id="ARBA00022801"/>
    </source>
</evidence>